<dbReference type="InterPro" id="IPR036770">
    <property type="entry name" value="Ankyrin_rpt-contain_sf"/>
</dbReference>
<feature type="repeat" description="ANK" evidence="1">
    <location>
        <begin position="410"/>
        <end position="442"/>
    </location>
</feature>
<evidence type="ECO:0000313" key="4">
    <source>
        <dbReference type="Proteomes" id="UP000001542"/>
    </source>
</evidence>
<dbReference type="Gene3D" id="1.25.40.20">
    <property type="entry name" value="Ankyrin repeat-containing domain"/>
    <property type="match status" value="1"/>
</dbReference>
<feature type="repeat" description="ANK" evidence="1">
    <location>
        <begin position="377"/>
        <end position="409"/>
    </location>
</feature>
<keyword evidence="1" id="KW-0040">ANK repeat</keyword>
<dbReference type="Pfam" id="PF11929">
    <property type="entry name" value="DUF3447"/>
    <property type="match status" value="1"/>
</dbReference>
<protein>
    <recommendedName>
        <fullName evidence="2">DUF3447 domain-containing protein</fullName>
    </recommendedName>
</protein>
<dbReference type="Pfam" id="PF12796">
    <property type="entry name" value="Ank_2"/>
    <property type="match status" value="1"/>
</dbReference>
<name>A2ETI6_TRIV3</name>
<dbReference type="VEuPathDB" id="TrichDB:TVAG_055180"/>
<gene>
    <name evidence="3" type="ORF">TVAG_055180</name>
</gene>
<dbReference type="InParanoid" id="A2ETI6"/>
<accession>A2ETI6</accession>
<dbReference type="PANTHER" id="PTHR24182">
    <property type="entry name" value="ANKYRIN REPEAT AND SOCS BOX CONTAINING 4"/>
    <property type="match status" value="1"/>
</dbReference>
<evidence type="ECO:0000256" key="1">
    <source>
        <dbReference type="PROSITE-ProRule" id="PRU00023"/>
    </source>
</evidence>
<dbReference type="EMBL" id="DS113487">
    <property type="protein sequence ID" value="EAY04032.1"/>
    <property type="molecule type" value="Genomic_DNA"/>
</dbReference>
<feature type="domain" description="DUF3447" evidence="2">
    <location>
        <begin position="193"/>
        <end position="268"/>
    </location>
</feature>
<dbReference type="SUPFAM" id="SSF48403">
    <property type="entry name" value="Ankyrin repeat"/>
    <property type="match status" value="2"/>
</dbReference>
<reference evidence="3" key="2">
    <citation type="journal article" date="2007" name="Science">
        <title>Draft genome sequence of the sexually transmitted pathogen Trichomonas vaginalis.</title>
        <authorList>
            <person name="Carlton J.M."/>
            <person name="Hirt R.P."/>
            <person name="Silva J.C."/>
            <person name="Delcher A.L."/>
            <person name="Schatz M."/>
            <person name="Zhao Q."/>
            <person name="Wortman J.R."/>
            <person name="Bidwell S.L."/>
            <person name="Alsmark U.C.M."/>
            <person name="Besteiro S."/>
            <person name="Sicheritz-Ponten T."/>
            <person name="Noel C.J."/>
            <person name="Dacks J.B."/>
            <person name="Foster P.G."/>
            <person name="Simillion C."/>
            <person name="Van de Peer Y."/>
            <person name="Miranda-Saavedra D."/>
            <person name="Barton G.J."/>
            <person name="Westrop G.D."/>
            <person name="Mueller S."/>
            <person name="Dessi D."/>
            <person name="Fiori P.L."/>
            <person name="Ren Q."/>
            <person name="Paulsen I."/>
            <person name="Zhang H."/>
            <person name="Bastida-Corcuera F.D."/>
            <person name="Simoes-Barbosa A."/>
            <person name="Brown M.T."/>
            <person name="Hayes R.D."/>
            <person name="Mukherjee M."/>
            <person name="Okumura C.Y."/>
            <person name="Schneider R."/>
            <person name="Smith A.J."/>
            <person name="Vanacova S."/>
            <person name="Villalvazo M."/>
            <person name="Haas B.J."/>
            <person name="Pertea M."/>
            <person name="Feldblyum T.V."/>
            <person name="Utterback T.R."/>
            <person name="Shu C.L."/>
            <person name="Osoegawa K."/>
            <person name="de Jong P.J."/>
            <person name="Hrdy I."/>
            <person name="Horvathova L."/>
            <person name="Zubacova Z."/>
            <person name="Dolezal P."/>
            <person name="Malik S.B."/>
            <person name="Logsdon J.M. Jr."/>
            <person name="Henze K."/>
            <person name="Gupta A."/>
            <person name="Wang C.C."/>
            <person name="Dunne R.L."/>
            <person name="Upcroft J.A."/>
            <person name="Upcroft P."/>
            <person name="White O."/>
            <person name="Salzberg S.L."/>
            <person name="Tang P."/>
            <person name="Chiu C.-H."/>
            <person name="Lee Y.-S."/>
            <person name="Embley T.M."/>
            <person name="Coombs G.H."/>
            <person name="Mottram J.C."/>
            <person name="Tachezy J."/>
            <person name="Fraser-Liggett C.M."/>
            <person name="Johnson P.J."/>
        </authorList>
    </citation>
    <scope>NUCLEOTIDE SEQUENCE [LARGE SCALE GENOMIC DNA]</scope>
    <source>
        <strain evidence="3">G3</strain>
    </source>
</reference>
<dbReference type="VEuPathDB" id="TrichDB:TVAGG3_0007800"/>
<reference evidence="3" key="1">
    <citation type="submission" date="2006-10" db="EMBL/GenBank/DDBJ databases">
        <authorList>
            <person name="Amadeo P."/>
            <person name="Zhao Q."/>
            <person name="Wortman J."/>
            <person name="Fraser-Liggett C."/>
            <person name="Carlton J."/>
        </authorList>
    </citation>
    <scope>NUCLEOTIDE SEQUENCE</scope>
    <source>
        <strain evidence="3">G3</strain>
    </source>
</reference>
<dbReference type="SMR" id="A2ETI6"/>
<dbReference type="RefSeq" id="XP_001316255.1">
    <property type="nucleotide sequence ID" value="XM_001316220.1"/>
</dbReference>
<dbReference type="AlphaFoldDB" id="A2ETI6"/>
<dbReference type="KEGG" id="tva:4761881"/>
<dbReference type="InterPro" id="IPR020683">
    <property type="entry name" value="DUF3447"/>
</dbReference>
<proteinExistence type="predicted"/>
<dbReference type="PROSITE" id="PS50088">
    <property type="entry name" value="ANK_REPEAT"/>
    <property type="match status" value="5"/>
</dbReference>
<feature type="repeat" description="ANK" evidence="1">
    <location>
        <begin position="343"/>
        <end position="375"/>
    </location>
</feature>
<feature type="repeat" description="ANK" evidence="1">
    <location>
        <begin position="443"/>
        <end position="475"/>
    </location>
</feature>
<dbReference type="STRING" id="5722.A2ETI6"/>
<dbReference type="PROSITE" id="PS50297">
    <property type="entry name" value="ANK_REP_REGION"/>
    <property type="match status" value="5"/>
</dbReference>
<feature type="repeat" description="ANK" evidence="1">
    <location>
        <begin position="310"/>
        <end position="342"/>
    </location>
</feature>
<dbReference type="OrthoDB" id="194358at2759"/>
<dbReference type="Proteomes" id="UP000001542">
    <property type="component" value="Unassembled WGS sequence"/>
</dbReference>
<evidence type="ECO:0000313" key="3">
    <source>
        <dbReference type="EMBL" id="EAY04032.1"/>
    </source>
</evidence>
<evidence type="ECO:0000259" key="2">
    <source>
        <dbReference type="Pfam" id="PF11929"/>
    </source>
</evidence>
<dbReference type="SMART" id="SM00248">
    <property type="entry name" value="ANK"/>
    <property type="match status" value="8"/>
</dbReference>
<dbReference type="InterPro" id="IPR002110">
    <property type="entry name" value="Ankyrin_rpt"/>
</dbReference>
<dbReference type="PANTHER" id="PTHR24182:SF13">
    <property type="entry name" value="LD18443P"/>
    <property type="match status" value="1"/>
</dbReference>
<dbReference type="eggNOG" id="KOG0504">
    <property type="taxonomic scope" value="Eukaryota"/>
</dbReference>
<dbReference type="Pfam" id="PF13857">
    <property type="entry name" value="Ank_5"/>
    <property type="match status" value="1"/>
</dbReference>
<sequence>MNDFNCKLLIELNRDYIETISAIYRLRAVDDKEINKIYKEIKTKIIKTKKMKLCNILEDIKIASVYNNRHFRSYLELFRKIYDKYHPKGFSFKSSLFDYVLHKEYDYIFPVDPKNYFVSQNYTIDVHEKDTIYKAIMNDDINSFIKFTERDGFDVNQTLKSYFYPDPEKDLSLLEICCYHGSVNCFKILRSKFNSEISQRCFQFSFLGGNPDIMNECLKYQAPDQICMKYAIASHNIDFVCFLMDNYDLYIDIRYCSEFNNFQAILIYLDQIIDPLPNDILLIALQYNSPSLCECALSRASYPKWQEQRRMKTPLHIAAENGYKELVELFISHGADVNSIDYDGKTALYYAAENNHKEIIEFLITHDANINATEKSTGRNALHFAAIGNSKDAAETLILNGIDINKMDLGGNTALHMAVLYNSKEMVEFLITHGVDINAQQKYGKTALHIASKNNRKEISEILILNGIDINVEDFYKKTALDYADMHHYKEISDLLVSRGAIINKLNEINSY</sequence>
<dbReference type="PRINTS" id="PR01415">
    <property type="entry name" value="ANKYRIN"/>
</dbReference>
<organism evidence="3 4">
    <name type="scientific">Trichomonas vaginalis (strain ATCC PRA-98 / G3)</name>
    <dbReference type="NCBI Taxonomy" id="412133"/>
    <lineage>
        <taxon>Eukaryota</taxon>
        <taxon>Metamonada</taxon>
        <taxon>Parabasalia</taxon>
        <taxon>Trichomonadida</taxon>
        <taxon>Trichomonadidae</taxon>
        <taxon>Trichomonas</taxon>
    </lineage>
</organism>
<keyword evidence="4" id="KW-1185">Reference proteome</keyword>